<dbReference type="Proteomes" id="UP000664299">
    <property type="component" value="Unassembled WGS sequence"/>
</dbReference>
<gene>
    <name evidence="1" type="ORF">J1F30_05890</name>
</gene>
<dbReference type="EMBL" id="JAFMNU010000013">
    <property type="protein sequence ID" value="MBO0623896.1"/>
    <property type="molecule type" value="Genomic_DNA"/>
</dbReference>
<sequence>MGRVLDAERRLGIQVIVGTPTHAVPVWLARTP</sequence>
<accession>A0ABS3IU44</accession>
<keyword evidence="2" id="KW-1185">Reference proteome</keyword>
<organism evidence="1 2">
    <name type="scientific">Bifidobacterium asteroides</name>
    <dbReference type="NCBI Taxonomy" id="1684"/>
    <lineage>
        <taxon>Bacteria</taxon>
        <taxon>Bacillati</taxon>
        <taxon>Actinomycetota</taxon>
        <taxon>Actinomycetes</taxon>
        <taxon>Bifidobacteriales</taxon>
        <taxon>Bifidobacteriaceae</taxon>
        <taxon>Bifidobacterium</taxon>
    </lineage>
</organism>
<name>A0ABS3IU44_9BIFI</name>
<protein>
    <submittedName>
        <fullName evidence="1">Uncharacterized protein</fullName>
    </submittedName>
</protein>
<comment type="caution">
    <text evidence="1">The sequence shown here is derived from an EMBL/GenBank/DDBJ whole genome shotgun (WGS) entry which is preliminary data.</text>
</comment>
<proteinExistence type="predicted"/>
<reference evidence="1" key="1">
    <citation type="submission" date="2021-03" db="EMBL/GenBank/DDBJ databases">
        <title>Genome sequence of Bifidobacterium asteroides strain wkB204 isolated from a honey bee gut.</title>
        <authorList>
            <person name="Motta E.V.S."/>
            <person name="Kwong W.K."/>
            <person name="Moran N.A."/>
        </authorList>
    </citation>
    <scope>NUCLEOTIDE SEQUENCE</scope>
    <source>
        <strain evidence="1">WkB204</strain>
    </source>
</reference>
<evidence type="ECO:0000313" key="1">
    <source>
        <dbReference type="EMBL" id="MBO0623896.1"/>
    </source>
</evidence>
<evidence type="ECO:0000313" key="2">
    <source>
        <dbReference type="Proteomes" id="UP000664299"/>
    </source>
</evidence>